<feature type="transmembrane region" description="Helical" evidence="11">
    <location>
        <begin position="37"/>
        <end position="55"/>
    </location>
</feature>
<keyword evidence="5" id="KW-0997">Cell inner membrane</keyword>
<keyword evidence="3" id="KW-0813">Transport</keyword>
<comment type="subcellular location">
    <subcellularLocation>
        <location evidence="1">Cell membrane</location>
        <topology evidence="1">Multi-pass membrane protein</topology>
    </subcellularLocation>
</comment>
<evidence type="ECO:0000313" key="13">
    <source>
        <dbReference type="Proteomes" id="UP000238493"/>
    </source>
</evidence>
<dbReference type="Proteomes" id="UP000238493">
    <property type="component" value="Unassembled WGS sequence"/>
</dbReference>
<sequence>MMRVLRSNPALPLLIVILGIMVYLSPLYSTAPGMMGFLQRAAPLVILTCGTSFVLISGGFDLSTGSLITLVVIGCAMITQGDPSTMALAIALVSGIGLLVGLVNGFVVTKLKVPSIIATLGSLLSLKGLAMIWAGGAPSSSLPDNLRFLGRSRIHDVPLLDGLPIAVIVLVVVIALTYWLLHRTNFGRMVFMLGDNPKAAALAGVSTRTVRIGCFVVSALLAVIAGLLLGGYSGVSVDVGAEYPLQAIAAAVIGGVMLMGGRGNIAGAVCGALALYAIFTVLNLLGMPQPVRLAVQGLILIAAAAFTERR</sequence>
<keyword evidence="8 11" id="KW-0472">Membrane</keyword>
<protein>
    <recommendedName>
        <fullName evidence="10">Autoinducer 2 import system permease protein LsrD</fullName>
    </recommendedName>
</protein>
<dbReference type="PANTHER" id="PTHR32196">
    <property type="entry name" value="ABC TRANSPORTER PERMEASE PROTEIN YPHD-RELATED-RELATED"/>
    <property type="match status" value="1"/>
</dbReference>
<proteinExistence type="predicted"/>
<evidence type="ECO:0000256" key="4">
    <source>
        <dbReference type="ARBA" id="ARBA00022475"/>
    </source>
</evidence>
<keyword evidence="13" id="KW-1185">Reference proteome</keyword>
<comment type="caution">
    <text evidence="12">The sequence shown here is derived from an EMBL/GenBank/DDBJ whole genome shotgun (WGS) entry which is preliminary data.</text>
</comment>
<comment type="function">
    <text evidence="9">Part of the ABC transporter complex LsrABCD involved in autoinducer 2 (AI-2) import. Probably responsible for the translocation of the substrate across the membrane.</text>
</comment>
<accession>A0A2S7J4D1</accession>
<dbReference type="InterPro" id="IPR001851">
    <property type="entry name" value="ABC_transp_permease"/>
</dbReference>
<dbReference type="PANTHER" id="PTHR32196:SF71">
    <property type="entry name" value="AUTOINDUCER 2 IMPORT SYSTEM PERMEASE PROTEIN LSRD"/>
    <property type="match status" value="1"/>
</dbReference>
<dbReference type="RefSeq" id="WP_104754150.1">
    <property type="nucleotide sequence ID" value="NZ_PTRC01000006.1"/>
</dbReference>
<comment type="subunit">
    <text evidence="2">The complex is composed of two ATP-binding proteins (LsrA), two transmembrane proteins (LsrC and LsrD) and a solute-binding protein (LsrB).</text>
</comment>
<evidence type="ECO:0000256" key="9">
    <source>
        <dbReference type="ARBA" id="ARBA00025439"/>
    </source>
</evidence>
<feature type="transmembrane region" description="Helical" evidence="11">
    <location>
        <begin position="12"/>
        <end position="31"/>
    </location>
</feature>
<gene>
    <name evidence="12" type="ORF">C3731_02560</name>
</gene>
<dbReference type="OrthoDB" id="7947581at2"/>
<evidence type="ECO:0000256" key="1">
    <source>
        <dbReference type="ARBA" id="ARBA00004651"/>
    </source>
</evidence>
<evidence type="ECO:0000256" key="2">
    <source>
        <dbReference type="ARBA" id="ARBA00011262"/>
    </source>
</evidence>
<dbReference type="EMBL" id="PTRC01000006">
    <property type="protein sequence ID" value="PQA75119.1"/>
    <property type="molecule type" value="Genomic_DNA"/>
</dbReference>
<reference evidence="12 13" key="1">
    <citation type="submission" date="2018-02" db="EMBL/GenBank/DDBJ databases">
        <title>Draft genome sequence of Ochrobactrum oryzae found in Brazil.</title>
        <authorList>
            <person name="Cerdeira L."/>
            <person name="Andrade F."/>
            <person name="Zacariotto T."/>
            <person name="Barbosa B."/>
            <person name="Santos S."/>
            <person name="Cassetari V."/>
            <person name="Lincopan N."/>
        </authorList>
    </citation>
    <scope>NUCLEOTIDE SEQUENCE [LARGE SCALE GENOMIC DNA]</scope>
    <source>
        <strain evidence="12 13">OA447</strain>
    </source>
</reference>
<feature type="transmembrane region" description="Helical" evidence="11">
    <location>
        <begin position="116"/>
        <end position="137"/>
    </location>
</feature>
<evidence type="ECO:0000256" key="6">
    <source>
        <dbReference type="ARBA" id="ARBA00022692"/>
    </source>
</evidence>
<evidence type="ECO:0000256" key="7">
    <source>
        <dbReference type="ARBA" id="ARBA00022989"/>
    </source>
</evidence>
<evidence type="ECO:0000256" key="3">
    <source>
        <dbReference type="ARBA" id="ARBA00022448"/>
    </source>
</evidence>
<dbReference type="AlphaFoldDB" id="A0A2S7J4D1"/>
<feature type="transmembrane region" description="Helical" evidence="11">
    <location>
        <begin position="86"/>
        <end position="109"/>
    </location>
</feature>
<keyword evidence="6 11" id="KW-0812">Transmembrane</keyword>
<dbReference type="GO" id="GO:0005886">
    <property type="term" value="C:plasma membrane"/>
    <property type="evidence" value="ECO:0007669"/>
    <property type="project" value="UniProtKB-SubCell"/>
</dbReference>
<feature type="transmembrane region" description="Helical" evidence="11">
    <location>
        <begin position="157"/>
        <end position="181"/>
    </location>
</feature>
<feature type="transmembrane region" description="Helical" evidence="11">
    <location>
        <begin position="62"/>
        <end position="80"/>
    </location>
</feature>
<name>A0A2S7J4D1_9HYPH</name>
<evidence type="ECO:0000256" key="8">
    <source>
        <dbReference type="ARBA" id="ARBA00023136"/>
    </source>
</evidence>
<dbReference type="CDD" id="cd06579">
    <property type="entry name" value="TM_PBP1_transp_AraH_like"/>
    <property type="match status" value="1"/>
</dbReference>
<dbReference type="GO" id="GO:0022857">
    <property type="term" value="F:transmembrane transporter activity"/>
    <property type="evidence" value="ECO:0007669"/>
    <property type="project" value="InterPro"/>
</dbReference>
<evidence type="ECO:0000256" key="10">
    <source>
        <dbReference type="ARBA" id="ARBA00039381"/>
    </source>
</evidence>
<evidence type="ECO:0000256" key="5">
    <source>
        <dbReference type="ARBA" id="ARBA00022519"/>
    </source>
</evidence>
<keyword evidence="4" id="KW-1003">Cell membrane</keyword>
<feature type="transmembrane region" description="Helical" evidence="11">
    <location>
        <begin position="265"/>
        <end position="285"/>
    </location>
</feature>
<dbReference type="Pfam" id="PF02653">
    <property type="entry name" value="BPD_transp_2"/>
    <property type="match status" value="1"/>
</dbReference>
<keyword evidence="7 11" id="KW-1133">Transmembrane helix</keyword>
<evidence type="ECO:0000313" key="12">
    <source>
        <dbReference type="EMBL" id="PQA75119.1"/>
    </source>
</evidence>
<evidence type="ECO:0000256" key="11">
    <source>
        <dbReference type="SAM" id="Phobius"/>
    </source>
</evidence>
<feature type="transmembrane region" description="Helical" evidence="11">
    <location>
        <begin position="212"/>
        <end position="235"/>
    </location>
</feature>
<organism evidence="12 13">
    <name type="scientific">Brucella oryzae</name>
    <dbReference type="NCBI Taxonomy" id="335286"/>
    <lineage>
        <taxon>Bacteria</taxon>
        <taxon>Pseudomonadati</taxon>
        <taxon>Pseudomonadota</taxon>
        <taxon>Alphaproteobacteria</taxon>
        <taxon>Hyphomicrobiales</taxon>
        <taxon>Brucellaceae</taxon>
        <taxon>Brucella/Ochrobactrum group</taxon>
        <taxon>Brucella</taxon>
    </lineage>
</organism>